<gene>
    <name evidence="2" type="ORF">SAMN05216561_11546</name>
</gene>
<dbReference type="Gene3D" id="3.30.450.380">
    <property type="match status" value="1"/>
</dbReference>
<organism evidence="2 3">
    <name type="scientific">Nocardioides psychrotolerans</name>
    <dbReference type="NCBI Taxonomy" id="1005945"/>
    <lineage>
        <taxon>Bacteria</taxon>
        <taxon>Bacillati</taxon>
        <taxon>Actinomycetota</taxon>
        <taxon>Actinomycetes</taxon>
        <taxon>Propionibacteriales</taxon>
        <taxon>Nocardioidaceae</taxon>
        <taxon>Nocardioides</taxon>
    </lineage>
</organism>
<dbReference type="EMBL" id="FOQG01000015">
    <property type="protein sequence ID" value="SFI94662.1"/>
    <property type="molecule type" value="Genomic_DNA"/>
</dbReference>
<dbReference type="PANTHER" id="PTHR30486">
    <property type="entry name" value="TWITCHING MOTILITY PROTEIN PILT"/>
    <property type="match status" value="1"/>
</dbReference>
<dbReference type="PANTHER" id="PTHR30486:SF6">
    <property type="entry name" value="TYPE IV PILUS RETRACTATION ATPASE PILT"/>
    <property type="match status" value="1"/>
</dbReference>
<name>A0A1I3MCK5_9ACTN</name>
<reference evidence="2 3" key="1">
    <citation type="submission" date="2016-10" db="EMBL/GenBank/DDBJ databases">
        <authorList>
            <person name="de Groot N.N."/>
        </authorList>
    </citation>
    <scope>NUCLEOTIDE SEQUENCE [LARGE SCALE GENOMIC DNA]</scope>
    <source>
        <strain evidence="2 3">CGMCC 1.11156</strain>
    </source>
</reference>
<dbReference type="SUPFAM" id="SSF52540">
    <property type="entry name" value="P-loop containing nucleoside triphosphate hydrolases"/>
    <property type="match status" value="1"/>
</dbReference>
<dbReference type="AlphaFoldDB" id="A0A1I3MCK5"/>
<dbReference type="STRING" id="1005945.SAMN05216561_11546"/>
<comment type="similarity">
    <text evidence="1">Belongs to the GSP E family.</text>
</comment>
<proteinExistence type="inferred from homology"/>
<dbReference type="Proteomes" id="UP000198649">
    <property type="component" value="Unassembled WGS sequence"/>
</dbReference>
<evidence type="ECO:0000313" key="3">
    <source>
        <dbReference type="Proteomes" id="UP000198649"/>
    </source>
</evidence>
<dbReference type="InterPro" id="IPR050921">
    <property type="entry name" value="T4SS_GSP_E_ATPase"/>
</dbReference>
<dbReference type="GO" id="GO:0016887">
    <property type="term" value="F:ATP hydrolysis activity"/>
    <property type="evidence" value="ECO:0007669"/>
    <property type="project" value="InterPro"/>
</dbReference>
<protein>
    <submittedName>
        <fullName evidence="2">Pilus assembly protein CpaF</fullName>
    </submittedName>
</protein>
<evidence type="ECO:0000313" key="2">
    <source>
        <dbReference type="EMBL" id="SFI94662.1"/>
    </source>
</evidence>
<evidence type="ECO:0000256" key="1">
    <source>
        <dbReference type="ARBA" id="ARBA00006611"/>
    </source>
</evidence>
<sequence length="194" mass="21361">MFGPRNLTRETGTVVATTQAETLDQHRTLVDHLDERVRALVRGEGVDPQRDATVVRRIAEGVVREHDERSLTGQVAPVPDVGTMVGELVARVAGFGPLQPFLDDPTVEEVWINDPSRVFVARHGRHELTNLILTSAQVSELVERMLKSSGRRIDISQPFVDAMLPEGHRLHVVLEGISRGFSAVNIRKSATGPP</sequence>
<accession>A0A1I3MCK5</accession>
<dbReference type="InterPro" id="IPR027417">
    <property type="entry name" value="P-loop_NTPase"/>
</dbReference>
<keyword evidence="3" id="KW-1185">Reference proteome</keyword>